<dbReference type="AlphaFoldDB" id="A0A564YBJ0"/>
<dbReference type="EMBL" id="CABIJS010000144">
    <property type="protein sequence ID" value="VUZ44586.1"/>
    <property type="molecule type" value="Genomic_DNA"/>
</dbReference>
<dbReference type="Proteomes" id="UP000321570">
    <property type="component" value="Unassembled WGS sequence"/>
</dbReference>
<name>A0A564YBJ0_HYMDI</name>
<keyword evidence="2" id="KW-1185">Reference proteome</keyword>
<accession>A0A564YBJ0</accession>
<reference evidence="1 2" key="1">
    <citation type="submission" date="2019-07" db="EMBL/GenBank/DDBJ databases">
        <authorList>
            <person name="Jastrzebski P J."/>
            <person name="Paukszto L."/>
            <person name="Jastrzebski P J."/>
        </authorList>
    </citation>
    <scope>NUCLEOTIDE SEQUENCE [LARGE SCALE GENOMIC DNA]</scope>
    <source>
        <strain evidence="1 2">WMS-il1</strain>
    </source>
</reference>
<evidence type="ECO:0000313" key="1">
    <source>
        <dbReference type="EMBL" id="VUZ44586.1"/>
    </source>
</evidence>
<protein>
    <submittedName>
        <fullName evidence="1">Uncharacterized protein</fullName>
    </submittedName>
</protein>
<evidence type="ECO:0000313" key="2">
    <source>
        <dbReference type="Proteomes" id="UP000321570"/>
    </source>
</evidence>
<sequence>MQPGTSTPCYLVAADRQINPESLQSQAGSTQRIGSPHSKNIRTFKGDPILALGVSESILGLRYFSNLWFALYQYAVQMWQRAENLNNLSRQMQFSTQR</sequence>
<proteinExistence type="predicted"/>
<organism evidence="1 2">
    <name type="scientific">Hymenolepis diminuta</name>
    <name type="common">Rat tapeworm</name>
    <dbReference type="NCBI Taxonomy" id="6216"/>
    <lineage>
        <taxon>Eukaryota</taxon>
        <taxon>Metazoa</taxon>
        <taxon>Spiralia</taxon>
        <taxon>Lophotrochozoa</taxon>
        <taxon>Platyhelminthes</taxon>
        <taxon>Cestoda</taxon>
        <taxon>Eucestoda</taxon>
        <taxon>Cyclophyllidea</taxon>
        <taxon>Hymenolepididae</taxon>
        <taxon>Hymenolepis</taxon>
    </lineage>
</organism>
<gene>
    <name evidence="1" type="ORF">WMSIL1_LOCUS4836</name>
</gene>